<dbReference type="InterPro" id="IPR036582">
    <property type="entry name" value="Mao_N_sf"/>
</dbReference>
<evidence type="ECO:0000259" key="3">
    <source>
        <dbReference type="Pfam" id="PF07833"/>
    </source>
</evidence>
<evidence type="ECO:0000313" key="4">
    <source>
        <dbReference type="EMBL" id="MCK8487609.1"/>
    </source>
</evidence>
<keyword evidence="1" id="KW-0732">Signal</keyword>
<dbReference type="GO" id="GO:0016787">
    <property type="term" value="F:hydrolase activity"/>
    <property type="evidence" value="ECO:0007669"/>
    <property type="project" value="UniProtKB-KW"/>
</dbReference>
<evidence type="ECO:0000256" key="1">
    <source>
        <dbReference type="SAM" id="SignalP"/>
    </source>
</evidence>
<dbReference type="Pfam" id="PF07833">
    <property type="entry name" value="Cu_amine_oxidN1"/>
    <property type="match status" value="1"/>
</dbReference>
<dbReference type="InterPro" id="IPR012338">
    <property type="entry name" value="Beta-lactam/transpept-like"/>
</dbReference>
<dbReference type="SUPFAM" id="SSF55383">
    <property type="entry name" value="Copper amine oxidase, domain N"/>
    <property type="match status" value="1"/>
</dbReference>
<dbReference type="InterPro" id="IPR050491">
    <property type="entry name" value="AmpC-like"/>
</dbReference>
<feature type="domain" description="Beta-lactamase-related" evidence="2">
    <location>
        <begin position="176"/>
        <end position="454"/>
    </location>
</feature>
<accession>A0A9X2BP45</accession>
<dbReference type="SUPFAM" id="SSF56601">
    <property type="entry name" value="beta-lactamase/transpeptidase-like"/>
    <property type="match status" value="1"/>
</dbReference>
<feature type="domain" description="Copper amine oxidase-like N-terminal" evidence="3">
    <location>
        <begin position="46"/>
        <end position="150"/>
    </location>
</feature>
<dbReference type="RefSeq" id="WP_248551707.1">
    <property type="nucleotide sequence ID" value="NZ_JALPRK010000008.1"/>
</dbReference>
<evidence type="ECO:0000313" key="5">
    <source>
        <dbReference type="Proteomes" id="UP001139534"/>
    </source>
</evidence>
<dbReference type="Gene3D" id="3.40.710.10">
    <property type="entry name" value="DD-peptidase/beta-lactamase superfamily"/>
    <property type="match status" value="1"/>
</dbReference>
<feature type="signal peptide" evidence="1">
    <location>
        <begin position="1"/>
        <end position="31"/>
    </location>
</feature>
<keyword evidence="5" id="KW-1185">Reference proteome</keyword>
<reference evidence="4" key="1">
    <citation type="submission" date="2022-04" db="EMBL/GenBank/DDBJ databases">
        <authorList>
            <person name="Seo M.-J."/>
        </authorList>
    </citation>
    <scope>NUCLEOTIDE SEQUENCE</scope>
    <source>
        <strain evidence="4">MBLB2552</strain>
    </source>
</reference>
<dbReference type="Gene3D" id="3.30.457.10">
    <property type="entry name" value="Copper amine oxidase-like, N-terminal domain"/>
    <property type="match status" value="1"/>
</dbReference>
<feature type="chain" id="PRO_5040955116" evidence="1">
    <location>
        <begin position="32"/>
        <end position="470"/>
    </location>
</feature>
<name>A0A9X2BP45_9BACL</name>
<keyword evidence="4" id="KW-0378">Hydrolase</keyword>
<dbReference type="PANTHER" id="PTHR46825">
    <property type="entry name" value="D-ALANYL-D-ALANINE-CARBOXYPEPTIDASE/ENDOPEPTIDASE AMPH"/>
    <property type="match status" value="1"/>
</dbReference>
<dbReference type="PANTHER" id="PTHR46825:SF9">
    <property type="entry name" value="BETA-LACTAMASE-RELATED DOMAIN-CONTAINING PROTEIN"/>
    <property type="match status" value="1"/>
</dbReference>
<sequence>MSTKKHSLLTGLLLAVGLGAASLLAPGLSMAAAQQTQAVTSANVTIGGQVIAWATSPQIYRGVTYVPLREAAERLGAEVKWNSAKRAAELRVHGDTILHRTGTDLFSVNGDPLRTGGSSFDRGGVTLVPLRALAEVLQADVGAVASGGTVNVSLMSDGVTIRSSETELADRYLIAQQYSGITLIAKGDQILLRKGYGYDGENRLVRADRKSRLGSLTKSFTAAAVMKLAEEGKLRLDEPLESYFPGFPGGERITVHLLLSHLSGINPNFPREANYSLLDTIEAIRSKPLLVEPGSKFIYSNSGYVVLAGIIEKASGMSYGEYLKQSFWEPLGLSGTGEAKPSVPVIQGYVSAGDQLWAPAGPYISQSGTGTLYSTVNDMLTWIASFETERVLRSSSITQMFTSYSEKNYGYGWMIRQENGGTRVFHNGSGTGYATGMSRELGGGYTLILLGNHSGMDTLTLMTELRKRLP</sequence>
<proteinExistence type="predicted"/>
<protein>
    <submittedName>
        <fullName evidence="4">Serine hydrolase</fullName>
    </submittedName>
</protein>
<comment type="caution">
    <text evidence="4">The sequence shown here is derived from an EMBL/GenBank/DDBJ whole genome shotgun (WGS) entry which is preliminary data.</text>
</comment>
<dbReference type="InterPro" id="IPR001466">
    <property type="entry name" value="Beta-lactam-related"/>
</dbReference>
<dbReference type="InterPro" id="IPR012854">
    <property type="entry name" value="Cu_amine_oxidase-like_N"/>
</dbReference>
<dbReference type="AlphaFoldDB" id="A0A9X2BP45"/>
<gene>
    <name evidence="4" type="ORF">M0651_10535</name>
</gene>
<dbReference type="EMBL" id="JALPRK010000008">
    <property type="protein sequence ID" value="MCK8487609.1"/>
    <property type="molecule type" value="Genomic_DNA"/>
</dbReference>
<evidence type="ECO:0000259" key="2">
    <source>
        <dbReference type="Pfam" id="PF00144"/>
    </source>
</evidence>
<dbReference type="Proteomes" id="UP001139534">
    <property type="component" value="Unassembled WGS sequence"/>
</dbReference>
<dbReference type="Pfam" id="PF00144">
    <property type="entry name" value="Beta-lactamase"/>
    <property type="match status" value="1"/>
</dbReference>
<organism evidence="4 5">
    <name type="scientific">Paenibacillus mellifer</name>
    <dbReference type="NCBI Taxonomy" id="2937794"/>
    <lineage>
        <taxon>Bacteria</taxon>
        <taxon>Bacillati</taxon>
        <taxon>Bacillota</taxon>
        <taxon>Bacilli</taxon>
        <taxon>Bacillales</taxon>
        <taxon>Paenibacillaceae</taxon>
        <taxon>Paenibacillus</taxon>
    </lineage>
</organism>